<name>A0A6B3L1R5_9BACT</name>
<dbReference type="RefSeq" id="WP_164363014.1">
    <property type="nucleotide sequence ID" value="NZ_CP066776.1"/>
</dbReference>
<dbReference type="PROSITE" id="PS51257">
    <property type="entry name" value="PROKAR_LIPOPROTEIN"/>
    <property type="match status" value="1"/>
</dbReference>
<evidence type="ECO:0000313" key="3">
    <source>
        <dbReference type="EMBL" id="QQL46232.1"/>
    </source>
</evidence>
<sequence length="165" mass="16972">MKALLFPLTLLGVVALSSCVNPALTASPNRYGYEGTVTGGGTAPIPPVDPGATVAVSDPGPVSTASVDDPAPIDLDTTPTPPRNPVTTPDPDPEPAPPSNVAGNNEKPAEPEPKLEIPYAIPVPGKEGLVYSPHNKDAGHADVRGMRPGVIVEDPYAPGKYFRVP</sequence>
<evidence type="ECO:0000256" key="2">
    <source>
        <dbReference type="SAM" id="SignalP"/>
    </source>
</evidence>
<proteinExistence type="predicted"/>
<feature type="signal peptide" evidence="2">
    <location>
        <begin position="1"/>
        <end position="25"/>
    </location>
</feature>
<gene>
    <name evidence="3" type="ORF">G3M56_006520</name>
</gene>
<dbReference type="EMBL" id="CP066776">
    <property type="protein sequence ID" value="QQL46232.1"/>
    <property type="molecule type" value="Genomic_DNA"/>
</dbReference>
<reference evidence="3 4" key="1">
    <citation type="submission" date="2020-12" db="EMBL/GenBank/DDBJ databases">
        <title>Sulforoseuscoccus oceanibium gen. nov., sp. nov., a representative of the phylum Verrucomicrobia with special cytoplasmic membrane, and proposal of Sulforoseuscoccusaceae fam. nov.</title>
        <authorList>
            <person name="Xi F."/>
        </authorList>
    </citation>
    <scope>NUCLEOTIDE SEQUENCE [LARGE SCALE GENOMIC DNA]</scope>
    <source>
        <strain evidence="3 4">T37</strain>
    </source>
</reference>
<dbReference type="Proteomes" id="UP000475117">
    <property type="component" value="Chromosome"/>
</dbReference>
<keyword evidence="2" id="KW-0732">Signal</keyword>
<evidence type="ECO:0000256" key="1">
    <source>
        <dbReference type="SAM" id="MobiDB-lite"/>
    </source>
</evidence>
<protein>
    <submittedName>
        <fullName evidence="3">Uncharacterized protein</fullName>
    </submittedName>
</protein>
<accession>A0A6B3L1R5</accession>
<feature type="compositionally biased region" description="Pro residues" evidence="1">
    <location>
        <begin position="79"/>
        <end position="98"/>
    </location>
</feature>
<evidence type="ECO:0000313" key="4">
    <source>
        <dbReference type="Proteomes" id="UP000475117"/>
    </source>
</evidence>
<dbReference type="KEGG" id="soa:G3M56_006520"/>
<dbReference type="AlphaFoldDB" id="A0A6B3L1R5"/>
<keyword evidence="4" id="KW-1185">Reference proteome</keyword>
<organism evidence="3 4">
    <name type="scientific">Sulfuriroseicoccus oceanibius</name>
    <dbReference type="NCBI Taxonomy" id="2707525"/>
    <lineage>
        <taxon>Bacteria</taxon>
        <taxon>Pseudomonadati</taxon>
        <taxon>Verrucomicrobiota</taxon>
        <taxon>Verrucomicrobiia</taxon>
        <taxon>Verrucomicrobiales</taxon>
        <taxon>Verrucomicrobiaceae</taxon>
        <taxon>Sulfuriroseicoccus</taxon>
    </lineage>
</organism>
<feature type="chain" id="PRO_5043803476" evidence="2">
    <location>
        <begin position="26"/>
        <end position="165"/>
    </location>
</feature>
<feature type="region of interest" description="Disordered" evidence="1">
    <location>
        <begin position="42"/>
        <end position="120"/>
    </location>
</feature>